<gene>
    <name evidence="1" type="ORF">MNBD_GAMMA19-139</name>
</gene>
<proteinExistence type="predicted"/>
<dbReference type="AlphaFoldDB" id="A0A3B1A5T7"/>
<feature type="non-terminal residue" evidence="1">
    <location>
        <position position="63"/>
    </location>
</feature>
<reference evidence="1" key="1">
    <citation type="submission" date="2018-06" db="EMBL/GenBank/DDBJ databases">
        <authorList>
            <person name="Zhirakovskaya E."/>
        </authorList>
    </citation>
    <scope>NUCLEOTIDE SEQUENCE</scope>
</reference>
<protein>
    <submittedName>
        <fullName evidence="1">Uncharacterized protein</fullName>
    </submittedName>
</protein>
<accession>A0A3B1A5T7</accession>
<sequence>MSTKIFPQSISQKMVCAALALVLSATFAGSVQAGSREQAKRIHDRLTGVPPSAACLTQLEAKV</sequence>
<evidence type="ECO:0000313" key="1">
    <source>
        <dbReference type="EMBL" id="VAW95112.1"/>
    </source>
</evidence>
<name>A0A3B1A5T7_9ZZZZ</name>
<organism evidence="1">
    <name type="scientific">hydrothermal vent metagenome</name>
    <dbReference type="NCBI Taxonomy" id="652676"/>
    <lineage>
        <taxon>unclassified sequences</taxon>
        <taxon>metagenomes</taxon>
        <taxon>ecological metagenomes</taxon>
    </lineage>
</organism>
<dbReference type="EMBL" id="UOFV01000045">
    <property type="protein sequence ID" value="VAW95112.1"/>
    <property type="molecule type" value="Genomic_DNA"/>
</dbReference>